<evidence type="ECO:0000256" key="1">
    <source>
        <dbReference type="SAM" id="Phobius"/>
    </source>
</evidence>
<feature type="transmembrane region" description="Helical" evidence="1">
    <location>
        <begin position="106"/>
        <end position="125"/>
    </location>
</feature>
<proteinExistence type="predicted"/>
<name>A0A7S6WRH1_9SPIR</name>
<organism evidence="2 3">
    <name type="scientific">Treponema pedis</name>
    <dbReference type="NCBI Taxonomy" id="409322"/>
    <lineage>
        <taxon>Bacteria</taxon>
        <taxon>Pseudomonadati</taxon>
        <taxon>Spirochaetota</taxon>
        <taxon>Spirochaetia</taxon>
        <taxon>Spirochaetales</taxon>
        <taxon>Treponemataceae</taxon>
        <taxon>Treponema</taxon>
    </lineage>
</organism>
<dbReference type="AlphaFoldDB" id="A0A7S6WRH1"/>
<dbReference type="RefSeq" id="WP_194077141.1">
    <property type="nucleotide sequence ID" value="NZ_CP045670.1"/>
</dbReference>
<dbReference type="EMBL" id="CP061839">
    <property type="protein sequence ID" value="QOW61659.1"/>
    <property type="molecule type" value="Genomic_DNA"/>
</dbReference>
<keyword evidence="1" id="KW-1133">Transmembrane helix</keyword>
<gene>
    <name evidence="2" type="ORF">IFE08_04595</name>
</gene>
<accession>A0A7S6WRH1</accession>
<sequence>MRRFLPFILYAAGLVCETARAVLSAYSQKSFSPVFSLFDFTGLALICLPAVFFFMLLSNEKEFHSLLKIIALIKFFCIIAAYLFLIKTSAMIGSDSVKMGTFRFQFILTWIFLPIDTFILVFSLLRERSLCK</sequence>
<feature type="transmembrane region" description="Helical" evidence="1">
    <location>
        <begin position="34"/>
        <end position="57"/>
    </location>
</feature>
<reference evidence="2 3" key="1">
    <citation type="submission" date="2020-09" db="EMBL/GenBank/DDBJ databases">
        <title>Characterization of Treponema spp. from bovine digital dermatitis in Korea.</title>
        <authorList>
            <person name="Espiritu H.M."/>
            <person name="Cho Y.I."/>
            <person name="Mamuad L."/>
        </authorList>
    </citation>
    <scope>NUCLEOTIDE SEQUENCE [LARGE SCALE GENOMIC DNA]</scope>
    <source>
        <strain evidence="2 3">KS1</strain>
    </source>
</reference>
<evidence type="ECO:0000313" key="2">
    <source>
        <dbReference type="EMBL" id="QOW61659.1"/>
    </source>
</evidence>
<feature type="transmembrane region" description="Helical" evidence="1">
    <location>
        <begin position="69"/>
        <end position="86"/>
    </location>
</feature>
<protein>
    <submittedName>
        <fullName evidence="2">Uncharacterized protein</fullName>
    </submittedName>
</protein>
<keyword evidence="1" id="KW-0472">Membrane</keyword>
<dbReference type="Proteomes" id="UP000593915">
    <property type="component" value="Chromosome"/>
</dbReference>
<evidence type="ECO:0000313" key="3">
    <source>
        <dbReference type="Proteomes" id="UP000593915"/>
    </source>
</evidence>
<keyword evidence="1" id="KW-0812">Transmembrane</keyword>